<dbReference type="EMBL" id="MU839020">
    <property type="protein sequence ID" value="KAK1764498.1"/>
    <property type="molecule type" value="Genomic_DNA"/>
</dbReference>
<evidence type="ECO:0000256" key="7">
    <source>
        <dbReference type="SAM" id="Phobius"/>
    </source>
</evidence>
<evidence type="ECO:0000313" key="8">
    <source>
        <dbReference type="EMBL" id="KAK1764498.1"/>
    </source>
</evidence>
<dbReference type="GeneID" id="85311917"/>
<feature type="compositionally biased region" description="Basic and acidic residues" evidence="6">
    <location>
        <begin position="18"/>
        <end position="32"/>
    </location>
</feature>
<evidence type="ECO:0000256" key="4">
    <source>
        <dbReference type="ARBA" id="ARBA00023136"/>
    </source>
</evidence>
<feature type="transmembrane region" description="Helical" evidence="7">
    <location>
        <begin position="200"/>
        <end position="222"/>
    </location>
</feature>
<dbReference type="AlphaFoldDB" id="A0AAJ0BU15"/>
<dbReference type="InterPro" id="IPR023271">
    <property type="entry name" value="Aquaporin-like"/>
</dbReference>
<accession>A0AAJ0BU15</accession>
<proteinExistence type="inferred from homology"/>
<comment type="similarity">
    <text evidence="5">Belongs to the MIP/aquaporin (TC 1.A.8) family.</text>
</comment>
<dbReference type="PANTHER" id="PTHR47002">
    <property type="entry name" value="AQUAPORIN-LIKE"/>
    <property type="match status" value="1"/>
</dbReference>
<feature type="compositionally biased region" description="Basic residues" evidence="6">
    <location>
        <begin position="322"/>
        <end position="331"/>
    </location>
</feature>
<gene>
    <name evidence="8" type="ORF">QBC33DRAFT_547419</name>
</gene>
<feature type="transmembrane region" description="Helical" evidence="7">
    <location>
        <begin position="135"/>
        <end position="152"/>
    </location>
</feature>
<organism evidence="8 9">
    <name type="scientific">Phialemonium atrogriseum</name>
    <dbReference type="NCBI Taxonomy" id="1093897"/>
    <lineage>
        <taxon>Eukaryota</taxon>
        <taxon>Fungi</taxon>
        <taxon>Dikarya</taxon>
        <taxon>Ascomycota</taxon>
        <taxon>Pezizomycotina</taxon>
        <taxon>Sordariomycetes</taxon>
        <taxon>Sordariomycetidae</taxon>
        <taxon>Cephalothecales</taxon>
        <taxon>Cephalothecaceae</taxon>
        <taxon>Phialemonium</taxon>
    </lineage>
</organism>
<dbReference type="PRINTS" id="PR00783">
    <property type="entry name" value="MINTRINSICP"/>
</dbReference>
<dbReference type="Pfam" id="PF00230">
    <property type="entry name" value="MIP"/>
    <property type="match status" value="1"/>
</dbReference>
<feature type="transmembrane region" description="Helical" evidence="7">
    <location>
        <begin position="234"/>
        <end position="254"/>
    </location>
</feature>
<feature type="region of interest" description="Disordered" evidence="6">
    <location>
        <begin position="1"/>
        <end position="32"/>
    </location>
</feature>
<dbReference type="Gene3D" id="1.20.1080.10">
    <property type="entry name" value="Glycerol uptake facilitator protein"/>
    <property type="match status" value="1"/>
</dbReference>
<evidence type="ECO:0000256" key="6">
    <source>
        <dbReference type="SAM" id="MobiDB-lite"/>
    </source>
</evidence>
<comment type="subcellular location">
    <subcellularLocation>
        <location evidence="1">Membrane</location>
        <topology evidence="1">Multi-pass membrane protein</topology>
    </subcellularLocation>
</comment>
<keyword evidence="5" id="KW-0813">Transport</keyword>
<comment type="caution">
    <text evidence="8">The sequence shown here is derived from an EMBL/GenBank/DDBJ whole genome shotgun (WGS) entry which is preliminary data.</text>
</comment>
<evidence type="ECO:0000256" key="3">
    <source>
        <dbReference type="ARBA" id="ARBA00022989"/>
    </source>
</evidence>
<evidence type="ECO:0000256" key="2">
    <source>
        <dbReference type="ARBA" id="ARBA00022692"/>
    </source>
</evidence>
<protein>
    <submittedName>
        <fullName evidence="8">Aquaporin-like protein</fullName>
    </submittedName>
</protein>
<keyword evidence="4 7" id="KW-0472">Membrane</keyword>
<dbReference type="PANTHER" id="PTHR47002:SF2">
    <property type="entry name" value="AQUAPORIN AQPAE.A-LIKE"/>
    <property type="match status" value="1"/>
</dbReference>
<dbReference type="InterPro" id="IPR000425">
    <property type="entry name" value="MIP"/>
</dbReference>
<keyword evidence="9" id="KW-1185">Reference proteome</keyword>
<feature type="transmembrane region" description="Helical" evidence="7">
    <location>
        <begin position="281"/>
        <end position="301"/>
    </location>
</feature>
<dbReference type="GO" id="GO:0016020">
    <property type="term" value="C:membrane"/>
    <property type="evidence" value="ECO:0007669"/>
    <property type="project" value="UniProtKB-SubCell"/>
</dbReference>
<feature type="transmembrane region" description="Helical" evidence="7">
    <location>
        <begin position="159"/>
        <end position="180"/>
    </location>
</feature>
<evidence type="ECO:0000256" key="1">
    <source>
        <dbReference type="ARBA" id="ARBA00004141"/>
    </source>
</evidence>
<keyword evidence="3 7" id="KW-1133">Transmembrane helix</keyword>
<evidence type="ECO:0000313" key="9">
    <source>
        <dbReference type="Proteomes" id="UP001244011"/>
    </source>
</evidence>
<name>A0AAJ0BU15_9PEZI</name>
<dbReference type="GO" id="GO:0015267">
    <property type="term" value="F:channel activity"/>
    <property type="evidence" value="ECO:0007669"/>
    <property type="project" value="InterPro"/>
</dbReference>
<dbReference type="RefSeq" id="XP_060280711.1">
    <property type="nucleotide sequence ID" value="XM_060428730.1"/>
</dbReference>
<dbReference type="SUPFAM" id="SSF81338">
    <property type="entry name" value="Aquaporin-like"/>
    <property type="match status" value="1"/>
</dbReference>
<dbReference type="Proteomes" id="UP001244011">
    <property type="component" value="Unassembled WGS sequence"/>
</dbReference>
<reference evidence="8" key="1">
    <citation type="submission" date="2023-06" db="EMBL/GenBank/DDBJ databases">
        <title>Genome-scale phylogeny and comparative genomics of the fungal order Sordariales.</title>
        <authorList>
            <consortium name="Lawrence Berkeley National Laboratory"/>
            <person name="Hensen N."/>
            <person name="Bonometti L."/>
            <person name="Westerberg I."/>
            <person name="Brannstrom I.O."/>
            <person name="Guillou S."/>
            <person name="Cros-Aarteil S."/>
            <person name="Calhoun S."/>
            <person name="Haridas S."/>
            <person name="Kuo A."/>
            <person name="Mondo S."/>
            <person name="Pangilinan J."/>
            <person name="Riley R."/>
            <person name="Labutti K."/>
            <person name="Andreopoulos B."/>
            <person name="Lipzen A."/>
            <person name="Chen C."/>
            <person name="Yanf M."/>
            <person name="Daum C."/>
            <person name="Ng V."/>
            <person name="Clum A."/>
            <person name="Steindorff A."/>
            <person name="Ohm R."/>
            <person name="Martin F."/>
            <person name="Silar P."/>
            <person name="Natvig D."/>
            <person name="Lalanne C."/>
            <person name="Gautier V."/>
            <person name="Ament-Velasquez S.L."/>
            <person name="Kruys A."/>
            <person name="Hutchinson M.I."/>
            <person name="Powell A.J."/>
            <person name="Barry K."/>
            <person name="Miller A.N."/>
            <person name="Grigoriev I.V."/>
            <person name="Debuchy R."/>
            <person name="Gladieux P."/>
            <person name="Thoren M.H."/>
            <person name="Johannesson H."/>
        </authorList>
    </citation>
    <scope>NUCLEOTIDE SEQUENCE</scope>
    <source>
        <strain evidence="8">8032-3</strain>
    </source>
</reference>
<feature type="transmembrane region" description="Helical" evidence="7">
    <location>
        <begin position="109"/>
        <end position="129"/>
    </location>
</feature>
<keyword evidence="2 5" id="KW-0812">Transmembrane</keyword>
<evidence type="ECO:0000256" key="5">
    <source>
        <dbReference type="RuleBase" id="RU000477"/>
    </source>
</evidence>
<sequence length="331" mass="35528">MTMLDRSQKAAMDPNEPPPHDDNICRRRESSDDTHVEDVAEFDGTFAPIARPKEKRLLPWYRDREYLIGGWVDRATWKAAVVESMGTAGYVFISGQVAATLHSYDTLQVGAYIGISNIFLLSTFIYATAAITGGHLNPLVTFSAIFAGICPFSRGILYLCGQTLGGALGGGVLAGVWGHARSKQLHGGSCFYDPAEMSTGQVFLNEIFASFVLLFLVYGVGLDPRQTAVVGARLGPLLVGVSLGLLTFATSGVAPGYSGAGMNPARCFAFGIADRDLSTQWIWWFGPAIGALLLAFSYNMVPPHPSPGDEEGEKDSHSNATLHRHATASHV</sequence>
<feature type="region of interest" description="Disordered" evidence="6">
    <location>
        <begin position="305"/>
        <end position="331"/>
    </location>
</feature>